<protein>
    <submittedName>
        <fullName evidence="3">Malonyl CoA-acyl carrier protein transacylase</fullName>
    </submittedName>
</protein>
<dbReference type="PANTHER" id="PTHR11487">
    <property type="entry name" value="THIOESTERASE"/>
    <property type="match status" value="1"/>
</dbReference>
<accession>A0A085WVX8</accession>
<comment type="similarity">
    <text evidence="1">Belongs to the thioesterase family.</text>
</comment>
<keyword evidence="4" id="KW-1185">Reference proteome</keyword>
<dbReference type="Gene3D" id="3.40.50.1820">
    <property type="entry name" value="alpha/beta hydrolase"/>
    <property type="match status" value="1"/>
</dbReference>
<evidence type="ECO:0000313" key="3">
    <source>
        <dbReference type="EMBL" id="KFE71841.1"/>
    </source>
</evidence>
<evidence type="ECO:0000256" key="1">
    <source>
        <dbReference type="ARBA" id="ARBA00007169"/>
    </source>
</evidence>
<sequence>MVRLVCFSYAGAGTTVYHGWADLLPPGVEVVLVRLPGRESRIREPPFTSMTAIVQALAPLLARHVEGPLAFFGHSMGALVAFETARELRRNHGRQPAHLLVSGRHAPHLQHADPPIHALPQEQFIREMVQRYNGFPRAILAEPELLQLYLPSLRGDFAVLESYTHVREAPLDCPISTLGGVEDARARPEELEAWRQHTAAAFSRQMFPGGHFYLNEKGGAREALLRGLSEQLIPFLVP</sequence>
<reference evidence="3 4" key="1">
    <citation type="submission" date="2014-04" db="EMBL/GenBank/DDBJ databases">
        <title>Genome assembly of Hyalangium minutum DSM 14724.</title>
        <authorList>
            <person name="Sharma G."/>
            <person name="Subramanian S."/>
        </authorList>
    </citation>
    <scope>NUCLEOTIDE SEQUENCE [LARGE SCALE GENOMIC DNA]</scope>
    <source>
        <strain evidence="3 4">DSM 14724</strain>
    </source>
</reference>
<dbReference type="STRING" id="394096.DB31_0102"/>
<dbReference type="Pfam" id="PF00975">
    <property type="entry name" value="Thioesterase"/>
    <property type="match status" value="1"/>
</dbReference>
<evidence type="ECO:0000259" key="2">
    <source>
        <dbReference type="Pfam" id="PF00975"/>
    </source>
</evidence>
<name>A0A085WVX8_9BACT</name>
<dbReference type="EMBL" id="JMCB01000001">
    <property type="protein sequence ID" value="KFE71841.1"/>
    <property type="molecule type" value="Genomic_DNA"/>
</dbReference>
<dbReference type="PANTHER" id="PTHR11487:SF0">
    <property type="entry name" value="S-ACYL FATTY ACID SYNTHASE THIOESTERASE, MEDIUM CHAIN"/>
    <property type="match status" value="1"/>
</dbReference>
<organism evidence="3 4">
    <name type="scientific">Hyalangium minutum</name>
    <dbReference type="NCBI Taxonomy" id="394096"/>
    <lineage>
        <taxon>Bacteria</taxon>
        <taxon>Pseudomonadati</taxon>
        <taxon>Myxococcota</taxon>
        <taxon>Myxococcia</taxon>
        <taxon>Myxococcales</taxon>
        <taxon>Cystobacterineae</taxon>
        <taxon>Archangiaceae</taxon>
        <taxon>Hyalangium</taxon>
    </lineage>
</organism>
<dbReference type="Proteomes" id="UP000028725">
    <property type="component" value="Unassembled WGS sequence"/>
</dbReference>
<feature type="domain" description="Thioesterase" evidence="2">
    <location>
        <begin position="3"/>
        <end position="229"/>
    </location>
</feature>
<dbReference type="SUPFAM" id="SSF53474">
    <property type="entry name" value="alpha/beta-Hydrolases"/>
    <property type="match status" value="1"/>
</dbReference>
<evidence type="ECO:0000313" key="4">
    <source>
        <dbReference type="Proteomes" id="UP000028725"/>
    </source>
</evidence>
<dbReference type="AlphaFoldDB" id="A0A085WVX8"/>
<dbReference type="RefSeq" id="WP_240486452.1">
    <property type="nucleotide sequence ID" value="NZ_JMCB01000001.1"/>
</dbReference>
<proteinExistence type="inferred from homology"/>
<dbReference type="InterPro" id="IPR029058">
    <property type="entry name" value="AB_hydrolase_fold"/>
</dbReference>
<dbReference type="InterPro" id="IPR012223">
    <property type="entry name" value="TEII"/>
</dbReference>
<dbReference type="GO" id="GO:0008610">
    <property type="term" value="P:lipid biosynthetic process"/>
    <property type="evidence" value="ECO:0007669"/>
    <property type="project" value="TreeGrafter"/>
</dbReference>
<comment type="caution">
    <text evidence="3">The sequence shown here is derived from an EMBL/GenBank/DDBJ whole genome shotgun (WGS) entry which is preliminary data.</text>
</comment>
<dbReference type="InterPro" id="IPR001031">
    <property type="entry name" value="Thioesterase"/>
</dbReference>
<gene>
    <name evidence="3" type="ORF">DB31_0102</name>
</gene>